<reference evidence="2 3" key="1">
    <citation type="journal article" date="2019" name="Nat. Ecol. Evol.">
        <title>Megaphylogeny resolves global patterns of mushroom evolution.</title>
        <authorList>
            <person name="Varga T."/>
            <person name="Krizsan K."/>
            <person name="Foldi C."/>
            <person name="Dima B."/>
            <person name="Sanchez-Garcia M."/>
            <person name="Sanchez-Ramirez S."/>
            <person name="Szollosi G.J."/>
            <person name="Szarkandi J.G."/>
            <person name="Papp V."/>
            <person name="Albert L."/>
            <person name="Andreopoulos W."/>
            <person name="Angelini C."/>
            <person name="Antonin V."/>
            <person name="Barry K.W."/>
            <person name="Bougher N.L."/>
            <person name="Buchanan P."/>
            <person name="Buyck B."/>
            <person name="Bense V."/>
            <person name="Catcheside P."/>
            <person name="Chovatia M."/>
            <person name="Cooper J."/>
            <person name="Damon W."/>
            <person name="Desjardin D."/>
            <person name="Finy P."/>
            <person name="Geml J."/>
            <person name="Haridas S."/>
            <person name="Hughes K."/>
            <person name="Justo A."/>
            <person name="Karasinski D."/>
            <person name="Kautmanova I."/>
            <person name="Kiss B."/>
            <person name="Kocsube S."/>
            <person name="Kotiranta H."/>
            <person name="LaButti K.M."/>
            <person name="Lechner B.E."/>
            <person name="Liimatainen K."/>
            <person name="Lipzen A."/>
            <person name="Lukacs Z."/>
            <person name="Mihaltcheva S."/>
            <person name="Morgado L.N."/>
            <person name="Niskanen T."/>
            <person name="Noordeloos M.E."/>
            <person name="Ohm R.A."/>
            <person name="Ortiz-Santana B."/>
            <person name="Ovrebo C."/>
            <person name="Racz N."/>
            <person name="Riley R."/>
            <person name="Savchenko A."/>
            <person name="Shiryaev A."/>
            <person name="Soop K."/>
            <person name="Spirin V."/>
            <person name="Szebenyi C."/>
            <person name="Tomsovsky M."/>
            <person name="Tulloss R.E."/>
            <person name="Uehling J."/>
            <person name="Grigoriev I.V."/>
            <person name="Vagvolgyi C."/>
            <person name="Papp T."/>
            <person name="Martin F.M."/>
            <person name="Miettinen O."/>
            <person name="Hibbett D.S."/>
            <person name="Nagy L.G."/>
        </authorList>
    </citation>
    <scope>NUCLEOTIDE SEQUENCE [LARGE SCALE GENOMIC DNA]</scope>
    <source>
        <strain evidence="2 3">CBS 309.79</strain>
    </source>
</reference>
<sequence length="108" mass="11748">MLQIFLATQFVPVAIPCSRLLAQHLENYEHAKYIAPPALFMLTAPQMIAARSQYSPSSNLNPCFLCLRVGAAHIDGKEVDEHTSSASKLNMHAPVGDQTASRVPGMVN</sequence>
<name>A0A5C3QCJ2_9AGAR</name>
<dbReference type="AlphaFoldDB" id="A0A5C3QCJ2"/>
<evidence type="ECO:0000313" key="2">
    <source>
        <dbReference type="EMBL" id="TFK99236.1"/>
    </source>
</evidence>
<organism evidence="2 3">
    <name type="scientific">Pterulicium gracile</name>
    <dbReference type="NCBI Taxonomy" id="1884261"/>
    <lineage>
        <taxon>Eukaryota</taxon>
        <taxon>Fungi</taxon>
        <taxon>Dikarya</taxon>
        <taxon>Basidiomycota</taxon>
        <taxon>Agaricomycotina</taxon>
        <taxon>Agaricomycetes</taxon>
        <taxon>Agaricomycetidae</taxon>
        <taxon>Agaricales</taxon>
        <taxon>Pleurotineae</taxon>
        <taxon>Pterulaceae</taxon>
        <taxon>Pterulicium</taxon>
    </lineage>
</organism>
<protein>
    <submittedName>
        <fullName evidence="2">Uncharacterized protein</fullName>
    </submittedName>
</protein>
<accession>A0A5C3QCJ2</accession>
<proteinExistence type="predicted"/>
<dbReference type="EMBL" id="ML178834">
    <property type="protein sequence ID" value="TFK99236.1"/>
    <property type="molecule type" value="Genomic_DNA"/>
</dbReference>
<feature type="region of interest" description="Disordered" evidence="1">
    <location>
        <begin position="80"/>
        <end position="108"/>
    </location>
</feature>
<gene>
    <name evidence="2" type="ORF">BDV98DRAFT_584244</name>
</gene>
<evidence type="ECO:0000256" key="1">
    <source>
        <dbReference type="SAM" id="MobiDB-lite"/>
    </source>
</evidence>
<dbReference type="Proteomes" id="UP000305067">
    <property type="component" value="Unassembled WGS sequence"/>
</dbReference>
<keyword evidence="3" id="KW-1185">Reference proteome</keyword>
<evidence type="ECO:0000313" key="3">
    <source>
        <dbReference type="Proteomes" id="UP000305067"/>
    </source>
</evidence>